<feature type="compositionally biased region" description="Polar residues" evidence="1">
    <location>
        <begin position="44"/>
        <end position="74"/>
    </location>
</feature>
<name>V3ZGV6_LOTGI</name>
<feature type="compositionally biased region" description="Polar residues" evidence="1">
    <location>
        <begin position="27"/>
        <end position="36"/>
    </location>
</feature>
<dbReference type="HOGENOM" id="CLU_1220889_0_0_1"/>
<dbReference type="GeneID" id="20232204"/>
<dbReference type="InterPro" id="IPR053819">
    <property type="entry name" value="TEADIR3_omega_loop"/>
</dbReference>
<organism evidence="2 3">
    <name type="scientific">Lottia gigantea</name>
    <name type="common">Giant owl limpet</name>
    <dbReference type="NCBI Taxonomy" id="225164"/>
    <lineage>
        <taxon>Eukaryota</taxon>
        <taxon>Metazoa</taxon>
        <taxon>Spiralia</taxon>
        <taxon>Lophotrochozoa</taxon>
        <taxon>Mollusca</taxon>
        <taxon>Gastropoda</taxon>
        <taxon>Patellogastropoda</taxon>
        <taxon>Lottioidea</taxon>
        <taxon>Lottiidae</taxon>
        <taxon>Lottia</taxon>
    </lineage>
</organism>
<dbReference type="Pfam" id="PF15238">
    <property type="entry name" value="TEADIR3"/>
    <property type="match status" value="1"/>
</dbReference>
<reference evidence="2 3" key="1">
    <citation type="journal article" date="2013" name="Nature">
        <title>Insights into bilaterian evolution from three spiralian genomes.</title>
        <authorList>
            <person name="Simakov O."/>
            <person name="Marletaz F."/>
            <person name="Cho S.J."/>
            <person name="Edsinger-Gonzales E."/>
            <person name="Havlak P."/>
            <person name="Hellsten U."/>
            <person name="Kuo D.H."/>
            <person name="Larsson T."/>
            <person name="Lv J."/>
            <person name="Arendt D."/>
            <person name="Savage R."/>
            <person name="Osoegawa K."/>
            <person name="de Jong P."/>
            <person name="Grimwood J."/>
            <person name="Chapman J.A."/>
            <person name="Shapiro H."/>
            <person name="Aerts A."/>
            <person name="Otillar R.P."/>
            <person name="Terry A.Y."/>
            <person name="Boore J.L."/>
            <person name="Grigoriev I.V."/>
            <person name="Lindberg D.R."/>
            <person name="Seaver E.C."/>
            <person name="Weisblat D.A."/>
            <person name="Putnam N.H."/>
            <person name="Rokhsar D.S."/>
        </authorList>
    </citation>
    <scope>NUCLEOTIDE SEQUENCE [LARGE SCALE GENOMIC DNA]</scope>
</reference>
<dbReference type="RefSeq" id="XP_009058783.1">
    <property type="nucleotide sequence ID" value="XM_009060535.1"/>
</dbReference>
<evidence type="ECO:0000313" key="2">
    <source>
        <dbReference type="EMBL" id="ESO90458.1"/>
    </source>
</evidence>
<accession>V3ZGV6</accession>
<keyword evidence="3" id="KW-1185">Reference proteome</keyword>
<evidence type="ECO:0000256" key="1">
    <source>
        <dbReference type="SAM" id="MobiDB-lite"/>
    </source>
</evidence>
<dbReference type="OrthoDB" id="10058719at2759"/>
<feature type="region of interest" description="Disordered" evidence="1">
    <location>
        <begin position="1"/>
        <end position="78"/>
    </location>
</feature>
<dbReference type="KEGG" id="lgi:LOTGIDRAFT_123177"/>
<dbReference type="CTD" id="20232204"/>
<proteinExistence type="predicted"/>
<dbReference type="AlphaFoldDB" id="V3ZGV6"/>
<dbReference type="EMBL" id="KB202408">
    <property type="protein sequence ID" value="ESO90458.1"/>
    <property type="molecule type" value="Genomic_DNA"/>
</dbReference>
<sequence length="227" mass="25451">MEKIPSPRINLDLNTLKSGLPLDSKGNKFQNFSNRSPRSEALTVLTNLSSPTDSNISPASRSDSLSPATSSSYATEHDHDYENIASPCSSTASGPTYVRPPGFEHHAQEILSSSVKIKKKKTSALFAHRESLRKREPTPPKKFERHLFNLYKEELPMKTYFHFSEPLPMKLRALPQSFWQQPNQPHQVSPGNIFRVLPPLSIKDTGEDVTGKYFGQLCAMREILSGL</sequence>
<gene>
    <name evidence="2" type="ORF">LOTGIDRAFT_123177</name>
</gene>
<evidence type="ECO:0000313" key="3">
    <source>
        <dbReference type="Proteomes" id="UP000030746"/>
    </source>
</evidence>
<protein>
    <submittedName>
        <fullName evidence="2">Uncharacterized protein</fullName>
    </submittedName>
</protein>
<dbReference type="Proteomes" id="UP000030746">
    <property type="component" value="Unassembled WGS sequence"/>
</dbReference>